<dbReference type="GO" id="GO:0016791">
    <property type="term" value="F:phosphatase activity"/>
    <property type="evidence" value="ECO:0007669"/>
    <property type="project" value="TreeGrafter"/>
</dbReference>
<evidence type="ECO:0000313" key="3">
    <source>
        <dbReference type="EMBL" id="CAE80782.1"/>
    </source>
</evidence>
<accession>Q6MIY1</accession>
<dbReference type="eggNOG" id="COG2972">
    <property type="taxonomic scope" value="Bacteria"/>
</dbReference>
<dbReference type="InterPro" id="IPR036457">
    <property type="entry name" value="PPM-type-like_dom_sf"/>
</dbReference>
<dbReference type="InterPro" id="IPR052016">
    <property type="entry name" value="Bact_Sigma-Reg"/>
</dbReference>
<dbReference type="SMART" id="SM00304">
    <property type="entry name" value="HAMP"/>
    <property type="match status" value="1"/>
</dbReference>
<dbReference type="InterPro" id="IPR001932">
    <property type="entry name" value="PPM-type_phosphatase-like_dom"/>
</dbReference>
<dbReference type="PANTHER" id="PTHR43156:SF2">
    <property type="entry name" value="STAGE II SPORULATION PROTEIN E"/>
    <property type="match status" value="1"/>
</dbReference>
<name>Q6MIY1_BDEBA</name>
<dbReference type="Gene3D" id="6.10.340.10">
    <property type="match status" value="1"/>
</dbReference>
<dbReference type="GO" id="GO:0007165">
    <property type="term" value="P:signal transduction"/>
    <property type="evidence" value="ECO:0007669"/>
    <property type="project" value="InterPro"/>
</dbReference>
<sequence>MSIKIKFLVITSLLLLLSSATIFWINRTSFLDDKRSYLYSSALERIQDATEVINGGSNKVMERLQTALLFFDGSVFSPQIKTAAQQQGWGNIQIYRTIEGNATFLDALSESPSLPAAQLQYLQKMPEGKVQTDVNLDRPENMIVYYRKGDLLIYGQLTFEGLKDANQKNTLGFWHPQKKQWKVPVGLANVSEAHGPITAQLTGQGSSVREIQLNGNDYLVSYTWIPQLQAYMFQVFDKGQIYSVLQQTMNKTLLASALIIVLGLIATFFSVDSLTQSISALAGGMSLFASTGQSKPIQLKTNDEVGRMAKVFNSMLEKIQGLLRQTEEKARMEAELETAKEVQTVLLPKPKVDTDHFTLKGFYQPASECGGDLWFHFNDDKRLFVFIADATGHGVPAALITAAARSVLSLSMAENMWDPSKVLSMMNQVLCDLAKGEKMMTAFAALYDREAGTLTYSNASHDFPMISPLPPEGKKIKKNDLVFLTDANSKRLGESRESQFHTATVPLMPGGVFFAYTDGLIDAVNGTGTAYGERAVIKTAVDCTNRGSSKSLHDIMQKQIVEYIENQEQPDDITFLGLYIKQT</sequence>
<keyword evidence="1" id="KW-0378">Hydrolase</keyword>
<reference evidence="3 4" key="1">
    <citation type="journal article" date="2004" name="Science">
        <title>A predator unmasked: life cycle of Bdellovibrio bacteriovorus from a genomic perspective.</title>
        <authorList>
            <person name="Rendulic S."/>
            <person name="Jagtap P."/>
            <person name="Rosinus A."/>
            <person name="Eppinger M."/>
            <person name="Baar C."/>
            <person name="Lanz C."/>
            <person name="Keller H."/>
            <person name="Lambert C."/>
            <person name="Evans K.J."/>
            <person name="Goesmann A."/>
            <person name="Meyer F."/>
            <person name="Sockett R.E."/>
            <person name="Schuster S.C."/>
        </authorList>
    </citation>
    <scope>NUCLEOTIDE SEQUENCE [LARGE SCALE GENOMIC DNA]</scope>
    <source>
        <strain evidence="4">ATCC 15356 / DSM 50701 / NCIMB 9529 / HD100</strain>
    </source>
</reference>
<dbReference type="KEGG" id="bba:Bd3013"/>
<protein>
    <submittedName>
        <fullName evidence="3">Putative sigma factor regulation protein</fullName>
    </submittedName>
</protein>
<dbReference type="Proteomes" id="UP000008080">
    <property type="component" value="Chromosome"/>
</dbReference>
<evidence type="ECO:0000313" key="4">
    <source>
        <dbReference type="Proteomes" id="UP000008080"/>
    </source>
</evidence>
<dbReference type="GeneID" id="93013876"/>
<dbReference type="CDD" id="cd06225">
    <property type="entry name" value="HAMP"/>
    <property type="match status" value="1"/>
</dbReference>
<keyword evidence="4" id="KW-1185">Reference proteome</keyword>
<evidence type="ECO:0000259" key="2">
    <source>
        <dbReference type="PROSITE" id="PS50885"/>
    </source>
</evidence>
<organism evidence="3 4">
    <name type="scientific">Bdellovibrio bacteriovorus (strain ATCC 15356 / DSM 50701 / NCIMB 9529 / HD100)</name>
    <dbReference type="NCBI Taxonomy" id="264462"/>
    <lineage>
        <taxon>Bacteria</taxon>
        <taxon>Pseudomonadati</taxon>
        <taxon>Bdellovibrionota</taxon>
        <taxon>Bdellovibrionia</taxon>
        <taxon>Bdellovibrionales</taxon>
        <taxon>Pseudobdellovibrionaceae</taxon>
        <taxon>Bdellovibrio</taxon>
    </lineage>
</organism>
<dbReference type="Gene3D" id="3.60.40.10">
    <property type="entry name" value="PPM-type phosphatase domain"/>
    <property type="match status" value="1"/>
</dbReference>
<dbReference type="RefSeq" id="WP_011165386.1">
    <property type="nucleotide sequence ID" value="NC_005363.1"/>
</dbReference>
<dbReference type="STRING" id="264462.Bd3013"/>
<dbReference type="HOGENOM" id="CLU_467461_0_0_7"/>
<dbReference type="InterPro" id="IPR003660">
    <property type="entry name" value="HAMP_dom"/>
</dbReference>
<dbReference type="PROSITE" id="PS50885">
    <property type="entry name" value="HAMP"/>
    <property type="match status" value="1"/>
</dbReference>
<dbReference type="SMART" id="SM00331">
    <property type="entry name" value="PP2C_SIG"/>
    <property type="match status" value="1"/>
</dbReference>
<dbReference type="GO" id="GO:0016020">
    <property type="term" value="C:membrane"/>
    <property type="evidence" value="ECO:0007669"/>
    <property type="project" value="InterPro"/>
</dbReference>
<evidence type="ECO:0000256" key="1">
    <source>
        <dbReference type="ARBA" id="ARBA00022801"/>
    </source>
</evidence>
<dbReference type="PANTHER" id="PTHR43156">
    <property type="entry name" value="STAGE II SPORULATION PROTEIN E-RELATED"/>
    <property type="match status" value="1"/>
</dbReference>
<proteinExistence type="predicted"/>
<feature type="domain" description="HAMP" evidence="2">
    <location>
        <begin position="272"/>
        <end position="324"/>
    </location>
</feature>
<gene>
    <name evidence="3" type="ordered locus">Bd3013</name>
</gene>
<dbReference type="EMBL" id="BX842654">
    <property type="protein sequence ID" value="CAE80782.1"/>
    <property type="molecule type" value="Genomic_DNA"/>
</dbReference>
<dbReference type="eggNOG" id="COG2208">
    <property type="taxonomic scope" value="Bacteria"/>
</dbReference>
<dbReference type="Pfam" id="PF07228">
    <property type="entry name" value="SpoIIE"/>
    <property type="match status" value="1"/>
</dbReference>
<dbReference type="AlphaFoldDB" id="Q6MIY1"/>